<dbReference type="InterPro" id="IPR006840">
    <property type="entry name" value="ChaC"/>
</dbReference>
<reference evidence="3 4" key="1">
    <citation type="submission" date="2023-11" db="EMBL/GenBank/DDBJ databases">
        <title>Paucibacter sp. nov., isolated from fresh soil in Korea.</title>
        <authorList>
            <person name="Le N.T.T."/>
        </authorList>
    </citation>
    <scope>NUCLEOTIDE SEQUENCE [LARGE SCALE GENOMIC DNA]</scope>
    <source>
        <strain evidence="3 4">R3-3</strain>
    </source>
</reference>
<sequence>MRPSMQLPYPPRDTQALFARTLAQWRSDPPQDLLLFAYGSLIWRPDFEFSECRPARVLGHHRALRMRSRVNRGSPEEPGLVLALLSGGSCRGLVYRVPAAQGESVLTTLWAREMPTGVYEPRWLNCETPQGPLRALAFTLSRRSPNWTGEIDDAQLLHIFAHARGRYGTTLDYLLRTVQGLRDHGIRDAELERQWHLAARHGLCLPLTTHDQR</sequence>
<dbReference type="Pfam" id="PF04752">
    <property type="entry name" value="ChaC"/>
    <property type="match status" value="1"/>
</dbReference>
<dbReference type="InterPro" id="IPR036568">
    <property type="entry name" value="GGCT-like_sf"/>
</dbReference>
<dbReference type="EC" id="4.3.2.7" evidence="1"/>
<accession>A0ABU5DJE5</accession>
<dbReference type="Proteomes" id="UP001285263">
    <property type="component" value="Unassembled WGS sequence"/>
</dbReference>
<dbReference type="PANTHER" id="PTHR12192">
    <property type="entry name" value="CATION TRANSPORT PROTEIN CHAC-RELATED"/>
    <property type="match status" value="1"/>
</dbReference>
<dbReference type="PANTHER" id="PTHR12192:SF2">
    <property type="entry name" value="GLUTATHIONE-SPECIFIC GAMMA-GLUTAMYLCYCLOTRANSFERASE 2"/>
    <property type="match status" value="1"/>
</dbReference>
<gene>
    <name evidence="3" type="ORF">SNE35_15020</name>
</gene>
<proteinExistence type="predicted"/>
<keyword evidence="2" id="KW-0456">Lyase</keyword>
<dbReference type="Gene3D" id="3.10.490.10">
    <property type="entry name" value="Gamma-glutamyl cyclotransferase-like"/>
    <property type="match status" value="1"/>
</dbReference>
<evidence type="ECO:0000313" key="4">
    <source>
        <dbReference type="Proteomes" id="UP001285263"/>
    </source>
</evidence>
<evidence type="ECO:0000256" key="2">
    <source>
        <dbReference type="ARBA" id="ARBA00023239"/>
    </source>
</evidence>
<protein>
    <recommendedName>
        <fullName evidence="1">glutathione-specific gamma-glutamylcyclotransferase</fullName>
        <ecNumber evidence="1">4.3.2.7</ecNumber>
    </recommendedName>
</protein>
<dbReference type="SUPFAM" id="SSF110857">
    <property type="entry name" value="Gamma-glutamyl cyclotransferase-like"/>
    <property type="match status" value="1"/>
</dbReference>
<name>A0ABU5DJE5_9BURK</name>
<dbReference type="InterPro" id="IPR013024">
    <property type="entry name" value="GGCT-like"/>
</dbReference>
<evidence type="ECO:0000313" key="3">
    <source>
        <dbReference type="EMBL" id="MDY0745830.1"/>
    </source>
</evidence>
<organism evidence="3 4">
    <name type="scientific">Roseateles agri</name>
    <dbReference type="NCBI Taxonomy" id="3098619"/>
    <lineage>
        <taxon>Bacteria</taxon>
        <taxon>Pseudomonadati</taxon>
        <taxon>Pseudomonadota</taxon>
        <taxon>Betaproteobacteria</taxon>
        <taxon>Burkholderiales</taxon>
        <taxon>Sphaerotilaceae</taxon>
        <taxon>Roseateles</taxon>
    </lineage>
</organism>
<keyword evidence="4" id="KW-1185">Reference proteome</keyword>
<dbReference type="CDD" id="cd06661">
    <property type="entry name" value="GGCT_like"/>
    <property type="match status" value="1"/>
</dbReference>
<evidence type="ECO:0000256" key="1">
    <source>
        <dbReference type="ARBA" id="ARBA00012344"/>
    </source>
</evidence>
<dbReference type="EMBL" id="JAXCLA010000004">
    <property type="protein sequence ID" value="MDY0745830.1"/>
    <property type="molecule type" value="Genomic_DNA"/>
</dbReference>
<comment type="caution">
    <text evidence="3">The sequence shown here is derived from an EMBL/GenBank/DDBJ whole genome shotgun (WGS) entry which is preliminary data.</text>
</comment>